<comment type="caution">
    <text evidence="2">The sequence shown here is derived from an EMBL/GenBank/DDBJ whole genome shotgun (WGS) entry which is preliminary data.</text>
</comment>
<sequence>MREYIINKIELQTFMKMNKLFLGLFVGVILGACSNDELGIIPNDTPNVFTGDEAYINVRLADAGSLTRATEGDFEYGINEQSVKNAYFYFYDADGVFVAQGDVWTSGTPSTTTPAGNIEFAGNNVVVLKGLDKKNYPKYMVAVLNKPNGFVYGNTLDEMQTVLADNNAEGIYYPETTNSVTTNYFTMSTTSYTDTNREKYFVAEIKEEHFSLEPMTDANAITNAVTVYVERLAAKVTLNVSDELEKDENGRYLIKVTVAGEDNSAGGGNIASEDLYVEMLGWKLNATAKNSYMVKNIDPTWTDNGLGFTWNRAGNYRSHWGKSFNYGFSGYPENAAGVPANSQYLNYVDLETDLTALETPAYCAENTNTNTIVTANFPSAVTSILLKAKICDVNGNALDLVRYSGILFKQDSFLEYVLSVLKAKNQLDVWYEDGQDGLGNTKYTQIGKEYVKLENVGDGKVKVVFTNEHGASLYTGNGSNYSDEIIVTLNENLATASADAVAYNGGLMYYNIPIEHLNNDEVVENGTIPEAKYGVVRNHHYVVTIDKLENIGKGIFDEGERIVPGDDPDDDTYYVGAKINILSWKIVSQNVEL</sequence>
<dbReference type="InterPro" id="IPR029140">
    <property type="entry name" value="Mfa1_C"/>
</dbReference>
<feature type="domain" description="Minor fimbrium subunit Mfa1 C-terminal" evidence="1">
    <location>
        <begin position="502"/>
        <end position="590"/>
    </location>
</feature>
<dbReference type="NCBIfam" id="NF038041">
    <property type="entry name" value="fim_Mfa1_fam"/>
    <property type="match status" value="1"/>
</dbReference>
<dbReference type="AlphaFoldDB" id="A0A921LGI1"/>
<dbReference type="Gene3D" id="2.60.40.3690">
    <property type="match status" value="2"/>
</dbReference>
<protein>
    <submittedName>
        <fullName evidence="2">Mfa1 family fimbria major subunit</fullName>
    </submittedName>
</protein>
<accession>A0A921LGI1</accession>
<dbReference type="Proteomes" id="UP000747074">
    <property type="component" value="Unassembled WGS sequence"/>
</dbReference>
<name>A0A921LGI1_9BACE</name>
<organism evidence="2 3">
    <name type="scientific">Bacteroides xylanisolvens</name>
    <dbReference type="NCBI Taxonomy" id="371601"/>
    <lineage>
        <taxon>Bacteria</taxon>
        <taxon>Pseudomonadati</taxon>
        <taxon>Bacteroidota</taxon>
        <taxon>Bacteroidia</taxon>
        <taxon>Bacteroidales</taxon>
        <taxon>Bacteroidaceae</taxon>
        <taxon>Bacteroides</taxon>
    </lineage>
</organism>
<proteinExistence type="predicted"/>
<dbReference type="Gene3D" id="2.60.40.2580">
    <property type="match status" value="1"/>
</dbReference>
<reference evidence="2" key="2">
    <citation type="submission" date="2021-09" db="EMBL/GenBank/DDBJ databases">
        <authorList>
            <person name="Gilroy R."/>
        </authorList>
    </citation>
    <scope>NUCLEOTIDE SEQUENCE</scope>
    <source>
        <strain evidence="2">CHK154-13316</strain>
    </source>
</reference>
<dbReference type="InterPro" id="IPR047786">
    <property type="entry name" value="Mfa1_fim"/>
</dbReference>
<reference evidence="2" key="1">
    <citation type="journal article" date="2021" name="PeerJ">
        <title>Extensive microbial diversity within the chicken gut microbiome revealed by metagenomics and culture.</title>
        <authorList>
            <person name="Gilroy R."/>
            <person name="Ravi A."/>
            <person name="Getino M."/>
            <person name="Pursley I."/>
            <person name="Horton D.L."/>
            <person name="Alikhan N.F."/>
            <person name="Baker D."/>
            <person name="Gharbi K."/>
            <person name="Hall N."/>
            <person name="Watson M."/>
            <person name="Adriaenssens E.M."/>
            <person name="Foster-Nyarko E."/>
            <person name="Jarju S."/>
            <person name="Secka A."/>
            <person name="Antonio M."/>
            <person name="Oren A."/>
            <person name="Chaudhuri R.R."/>
            <person name="La Ragione R."/>
            <person name="Hildebrand F."/>
            <person name="Pallen M.J."/>
        </authorList>
    </citation>
    <scope>NUCLEOTIDE SEQUENCE</scope>
    <source>
        <strain evidence="2">CHK154-13316</strain>
    </source>
</reference>
<dbReference type="Pfam" id="PF15495">
    <property type="entry name" value="Fimbrillin_C"/>
    <property type="match status" value="1"/>
</dbReference>
<evidence type="ECO:0000313" key="2">
    <source>
        <dbReference type="EMBL" id="HJG12412.1"/>
    </source>
</evidence>
<dbReference type="EMBL" id="DYVL01000131">
    <property type="protein sequence ID" value="HJG12412.1"/>
    <property type="molecule type" value="Genomic_DNA"/>
</dbReference>
<gene>
    <name evidence="2" type="ORF">K8V07_10845</name>
</gene>
<dbReference type="GO" id="GO:0009418">
    <property type="term" value="C:pilus shaft"/>
    <property type="evidence" value="ECO:0007669"/>
    <property type="project" value="InterPro"/>
</dbReference>
<evidence type="ECO:0000259" key="1">
    <source>
        <dbReference type="Pfam" id="PF15495"/>
    </source>
</evidence>
<dbReference type="PROSITE" id="PS51257">
    <property type="entry name" value="PROKAR_LIPOPROTEIN"/>
    <property type="match status" value="1"/>
</dbReference>
<evidence type="ECO:0000313" key="3">
    <source>
        <dbReference type="Proteomes" id="UP000747074"/>
    </source>
</evidence>